<proteinExistence type="predicted"/>
<feature type="DNA-binding region" description="H-T-H motif" evidence="2">
    <location>
        <begin position="37"/>
        <end position="56"/>
    </location>
</feature>
<sequence>MPRKITDGPLRNKDRTKKKLIDSVGSILKKEGFAGLNISKIAAKANLDRKLIYDYFGGVEGLIKEYLNTKDYWKISSNDVEDIIENGKLDFGKEFSKSFLEKQFDDLMENAEMRRIITWELSENSKPLKELVLNREQLGERILSQVTDEYFKDKDKNFRAIEAILVSSVYFLTLQAHMNGSTFCGIDIKQKEGQAEIKKALKQIIDWAYT</sequence>
<dbReference type="InterPro" id="IPR050624">
    <property type="entry name" value="HTH-type_Tx_Regulator"/>
</dbReference>
<dbReference type="EMBL" id="JAPWGM010000002">
    <property type="protein sequence ID" value="MCZ4243528.1"/>
    <property type="molecule type" value="Genomic_DNA"/>
</dbReference>
<evidence type="ECO:0000259" key="3">
    <source>
        <dbReference type="PROSITE" id="PS50977"/>
    </source>
</evidence>
<dbReference type="PANTHER" id="PTHR43479:SF11">
    <property type="entry name" value="ACREF_ENVCD OPERON REPRESSOR-RELATED"/>
    <property type="match status" value="1"/>
</dbReference>
<dbReference type="PANTHER" id="PTHR43479">
    <property type="entry name" value="ACREF/ENVCD OPERON REPRESSOR-RELATED"/>
    <property type="match status" value="1"/>
</dbReference>
<name>A0ABT4L8N7_9SPHI</name>
<dbReference type="Gene3D" id="1.10.357.10">
    <property type="entry name" value="Tetracycline Repressor, domain 2"/>
    <property type="match status" value="1"/>
</dbReference>
<protein>
    <submittedName>
        <fullName evidence="4">TetR/AcrR family transcriptional regulator</fullName>
    </submittedName>
</protein>
<evidence type="ECO:0000256" key="1">
    <source>
        <dbReference type="ARBA" id="ARBA00023125"/>
    </source>
</evidence>
<reference evidence="4" key="1">
    <citation type="submission" date="2022-12" db="EMBL/GenBank/DDBJ databases">
        <title>Genome sequence of HCMS5-2.</title>
        <authorList>
            <person name="Woo H."/>
        </authorList>
    </citation>
    <scope>NUCLEOTIDE SEQUENCE</scope>
    <source>
        <strain evidence="4">HCMS5-2</strain>
    </source>
</reference>
<dbReference type="InterPro" id="IPR009057">
    <property type="entry name" value="Homeodomain-like_sf"/>
</dbReference>
<accession>A0ABT4L8N7</accession>
<gene>
    <name evidence="4" type="ORF">O0955_05865</name>
</gene>
<evidence type="ECO:0000313" key="4">
    <source>
        <dbReference type="EMBL" id="MCZ4243528.1"/>
    </source>
</evidence>
<dbReference type="InterPro" id="IPR001647">
    <property type="entry name" value="HTH_TetR"/>
</dbReference>
<dbReference type="Pfam" id="PF00440">
    <property type="entry name" value="TetR_N"/>
    <property type="match status" value="1"/>
</dbReference>
<dbReference type="Proteomes" id="UP001144347">
    <property type="component" value="Unassembled WGS sequence"/>
</dbReference>
<keyword evidence="1 2" id="KW-0238">DNA-binding</keyword>
<keyword evidence="5" id="KW-1185">Reference proteome</keyword>
<dbReference type="PROSITE" id="PS50977">
    <property type="entry name" value="HTH_TETR_2"/>
    <property type="match status" value="1"/>
</dbReference>
<dbReference type="SUPFAM" id="SSF46689">
    <property type="entry name" value="Homeodomain-like"/>
    <property type="match status" value="1"/>
</dbReference>
<organism evidence="4 5">
    <name type="scientific">Pedobacter punctiformis</name>
    <dbReference type="NCBI Taxonomy" id="3004097"/>
    <lineage>
        <taxon>Bacteria</taxon>
        <taxon>Pseudomonadati</taxon>
        <taxon>Bacteroidota</taxon>
        <taxon>Sphingobacteriia</taxon>
        <taxon>Sphingobacteriales</taxon>
        <taxon>Sphingobacteriaceae</taxon>
        <taxon>Pedobacter</taxon>
    </lineage>
</organism>
<feature type="domain" description="HTH tetR-type" evidence="3">
    <location>
        <begin position="14"/>
        <end position="74"/>
    </location>
</feature>
<evidence type="ECO:0000256" key="2">
    <source>
        <dbReference type="PROSITE-ProRule" id="PRU00335"/>
    </source>
</evidence>
<dbReference type="RefSeq" id="WP_269426608.1">
    <property type="nucleotide sequence ID" value="NZ_JAPWGM010000002.1"/>
</dbReference>
<comment type="caution">
    <text evidence="4">The sequence shown here is derived from an EMBL/GenBank/DDBJ whole genome shotgun (WGS) entry which is preliminary data.</text>
</comment>
<evidence type="ECO:0000313" key="5">
    <source>
        <dbReference type="Proteomes" id="UP001144347"/>
    </source>
</evidence>